<dbReference type="EMBL" id="KN881647">
    <property type="protein sequence ID" value="KIY51896.1"/>
    <property type="molecule type" value="Genomic_DNA"/>
</dbReference>
<evidence type="ECO:0000313" key="1">
    <source>
        <dbReference type="EMBL" id="KIY51896.1"/>
    </source>
</evidence>
<proteinExistence type="predicted"/>
<gene>
    <name evidence="1" type="ORF">FISHEDRAFT_70391</name>
</gene>
<protein>
    <submittedName>
        <fullName evidence="1">Uncharacterized protein</fullName>
    </submittedName>
</protein>
<dbReference type="Proteomes" id="UP000054144">
    <property type="component" value="Unassembled WGS sequence"/>
</dbReference>
<accession>A0A0D7AKR9</accession>
<dbReference type="OrthoDB" id="2533647at2759"/>
<evidence type="ECO:0000313" key="2">
    <source>
        <dbReference type="Proteomes" id="UP000054144"/>
    </source>
</evidence>
<organism evidence="1 2">
    <name type="scientific">Fistulina hepatica ATCC 64428</name>
    <dbReference type="NCBI Taxonomy" id="1128425"/>
    <lineage>
        <taxon>Eukaryota</taxon>
        <taxon>Fungi</taxon>
        <taxon>Dikarya</taxon>
        <taxon>Basidiomycota</taxon>
        <taxon>Agaricomycotina</taxon>
        <taxon>Agaricomycetes</taxon>
        <taxon>Agaricomycetidae</taxon>
        <taxon>Agaricales</taxon>
        <taxon>Fistulinaceae</taxon>
        <taxon>Fistulina</taxon>
    </lineage>
</organism>
<sequence>MKTTITQRFTLPATTPGKTCQADVECDNRFILFCQKLDDGQCKVKYCKVSYEKDRVVPVDPAKVPASFDEAKLVRYSEGDRYLAVAQHTIGRRIANLTTFRNSQFGTLYRRLWESGWSIRMLTWIGIKWTLQNNQM</sequence>
<keyword evidence="2" id="KW-1185">Reference proteome</keyword>
<name>A0A0D7AKR9_9AGAR</name>
<reference evidence="1 2" key="1">
    <citation type="journal article" date="2015" name="Fungal Genet. Biol.">
        <title>Evolution of novel wood decay mechanisms in Agaricales revealed by the genome sequences of Fistulina hepatica and Cylindrobasidium torrendii.</title>
        <authorList>
            <person name="Floudas D."/>
            <person name="Held B.W."/>
            <person name="Riley R."/>
            <person name="Nagy L.G."/>
            <person name="Koehler G."/>
            <person name="Ransdell A.S."/>
            <person name="Younus H."/>
            <person name="Chow J."/>
            <person name="Chiniquy J."/>
            <person name="Lipzen A."/>
            <person name="Tritt A."/>
            <person name="Sun H."/>
            <person name="Haridas S."/>
            <person name="LaButti K."/>
            <person name="Ohm R.A."/>
            <person name="Kues U."/>
            <person name="Blanchette R.A."/>
            <person name="Grigoriev I.V."/>
            <person name="Minto R.E."/>
            <person name="Hibbett D.S."/>
        </authorList>
    </citation>
    <scope>NUCLEOTIDE SEQUENCE [LARGE SCALE GENOMIC DNA]</scope>
    <source>
        <strain evidence="1 2">ATCC 64428</strain>
    </source>
</reference>
<dbReference type="AlphaFoldDB" id="A0A0D7AKR9"/>